<protein>
    <recommendedName>
        <fullName evidence="4">Sulfatase N-terminal domain-containing protein</fullName>
    </recommendedName>
</protein>
<dbReference type="InterPro" id="IPR017850">
    <property type="entry name" value="Alkaline_phosphatase_core_sf"/>
</dbReference>
<dbReference type="PROSITE" id="PS00523">
    <property type="entry name" value="SULFATASE_1"/>
    <property type="match status" value="1"/>
</dbReference>
<dbReference type="GO" id="GO:0046872">
    <property type="term" value="F:metal ion binding"/>
    <property type="evidence" value="ECO:0007669"/>
    <property type="project" value="UniProtKB-KW"/>
</dbReference>
<reference evidence="5" key="1">
    <citation type="submission" date="2018-05" db="EMBL/GenBank/DDBJ databases">
        <authorList>
            <person name="Lanie J.A."/>
            <person name="Ng W.-L."/>
            <person name="Kazmierczak K.M."/>
            <person name="Andrzejewski T.M."/>
            <person name="Davidsen T.M."/>
            <person name="Wayne K.J."/>
            <person name="Tettelin H."/>
            <person name="Glass J.I."/>
            <person name="Rusch D."/>
            <person name="Podicherti R."/>
            <person name="Tsui H.-C.T."/>
            <person name="Winkler M.E."/>
        </authorList>
    </citation>
    <scope>NUCLEOTIDE SEQUENCE</scope>
</reference>
<proteinExistence type="inferred from homology"/>
<evidence type="ECO:0000313" key="5">
    <source>
        <dbReference type="EMBL" id="SVC06386.1"/>
    </source>
</evidence>
<feature type="domain" description="Sulfatase N-terminal" evidence="4">
    <location>
        <begin position="7"/>
        <end position="209"/>
    </location>
</feature>
<evidence type="ECO:0000256" key="3">
    <source>
        <dbReference type="ARBA" id="ARBA00022801"/>
    </source>
</evidence>
<comment type="similarity">
    <text evidence="1">Belongs to the sulfatase family.</text>
</comment>
<dbReference type="Gene3D" id="3.40.720.10">
    <property type="entry name" value="Alkaline Phosphatase, subunit A"/>
    <property type="match status" value="1"/>
</dbReference>
<dbReference type="GO" id="GO:0005737">
    <property type="term" value="C:cytoplasm"/>
    <property type="evidence" value="ECO:0007669"/>
    <property type="project" value="TreeGrafter"/>
</dbReference>
<dbReference type="SUPFAM" id="SSF53649">
    <property type="entry name" value="Alkaline phosphatase-like"/>
    <property type="match status" value="1"/>
</dbReference>
<evidence type="ECO:0000259" key="4">
    <source>
        <dbReference type="Pfam" id="PF00884"/>
    </source>
</evidence>
<organism evidence="5">
    <name type="scientific">marine metagenome</name>
    <dbReference type="NCBI Taxonomy" id="408172"/>
    <lineage>
        <taxon>unclassified sequences</taxon>
        <taxon>metagenomes</taxon>
        <taxon>ecological metagenomes</taxon>
    </lineage>
</organism>
<dbReference type="PANTHER" id="PTHR45953:SF1">
    <property type="entry name" value="IDURONATE 2-SULFATASE"/>
    <property type="match status" value="1"/>
</dbReference>
<feature type="non-terminal residue" evidence="5">
    <location>
        <position position="227"/>
    </location>
</feature>
<dbReference type="EMBL" id="UINC01071467">
    <property type="protein sequence ID" value="SVC06386.1"/>
    <property type="molecule type" value="Genomic_DNA"/>
</dbReference>
<dbReference type="InterPro" id="IPR024607">
    <property type="entry name" value="Sulfatase_CS"/>
</dbReference>
<evidence type="ECO:0000256" key="1">
    <source>
        <dbReference type="ARBA" id="ARBA00008779"/>
    </source>
</evidence>
<dbReference type="GO" id="GO:0008484">
    <property type="term" value="F:sulfuric ester hydrolase activity"/>
    <property type="evidence" value="ECO:0007669"/>
    <property type="project" value="TreeGrafter"/>
</dbReference>
<keyword evidence="3" id="KW-0378">Hydrolase</keyword>
<dbReference type="AlphaFoldDB" id="A0A382J3D8"/>
<accession>A0A382J3D8</accession>
<gene>
    <name evidence="5" type="ORF">METZ01_LOCUS259240</name>
</gene>
<dbReference type="InterPro" id="IPR000917">
    <property type="entry name" value="Sulfatase_N"/>
</dbReference>
<keyword evidence="2" id="KW-0479">Metal-binding</keyword>
<evidence type="ECO:0000256" key="2">
    <source>
        <dbReference type="ARBA" id="ARBA00022723"/>
    </source>
</evidence>
<dbReference type="Pfam" id="PF00884">
    <property type="entry name" value="Sulfatase"/>
    <property type="match status" value="1"/>
</dbReference>
<name>A0A382J3D8_9ZZZZ</name>
<dbReference type="PANTHER" id="PTHR45953">
    <property type="entry name" value="IDURONATE 2-SULFATASE"/>
    <property type="match status" value="1"/>
</dbReference>
<sequence length="227" mass="25564">MPDKDKPNILMIMSDEHGPMFSGTYGHPIVETPNMDRLAEMGTTFENGYCNSPLCTPSRLSMMTGKFVSHCEGWDNATPLYVGRITWPWLLKSVGYETALNGKMHMTGPRPLNGFDKQLTFDPHAYNQLPVFRWKDKITDGETPWPPVLEAGPGTSPVIVHDDHVEAATHDYLKDPGRKENPWALVCGFISPHFPLIVPEKFFNKYYPDNTDLPNNPPGHLDNLPES</sequence>